<proteinExistence type="predicted"/>
<keyword evidence="2" id="KW-1185">Reference proteome</keyword>
<reference evidence="1 2" key="1">
    <citation type="journal article" date="2021" name="Elife">
        <title>Chloroplast acquisition without the gene transfer in kleptoplastic sea slugs, Plakobranchus ocellatus.</title>
        <authorList>
            <person name="Maeda T."/>
            <person name="Takahashi S."/>
            <person name="Yoshida T."/>
            <person name="Shimamura S."/>
            <person name="Takaki Y."/>
            <person name="Nagai Y."/>
            <person name="Toyoda A."/>
            <person name="Suzuki Y."/>
            <person name="Arimoto A."/>
            <person name="Ishii H."/>
            <person name="Satoh N."/>
            <person name="Nishiyama T."/>
            <person name="Hasebe M."/>
            <person name="Maruyama T."/>
            <person name="Minagawa J."/>
            <person name="Obokata J."/>
            <person name="Shigenobu S."/>
        </authorList>
    </citation>
    <scope>NUCLEOTIDE SEQUENCE [LARGE SCALE GENOMIC DNA]</scope>
</reference>
<dbReference type="AlphaFoldDB" id="A0AAV4FH97"/>
<sequence length="103" mass="11582">MILPKKYGFTEVSRVEDTSYILQFFWSILSAGHKLHSAAPVEYLSAGHNLHSAVLMEHLVSRTQPTFCSSYGASYQQDTGYILQFLWITLSAGHKLYSAVPLE</sequence>
<evidence type="ECO:0000313" key="1">
    <source>
        <dbReference type="EMBL" id="GFR72617.1"/>
    </source>
</evidence>
<dbReference type="EMBL" id="BMAT01011421">
    <property type="protein sequence ID" value="GFR72617.1"/>
    <property type="molecule type" value="Genomic_DNA"/>
</dbReference>
<accession>A0AAV4FH97</accession>
<name>A0AAV4FH97_9GAST</name>
<evidence type="ECO:0000313" key="2">
    <source>
        <dbReference type="Proteomes" id="UP000762676"/>
    </source>
</evidence>
<gene>
    <name evidence="1" type="ORF">ElyMa_005711000</name>
</gene>
<dbReference type="Proteomes" id="UP000762676">
    <property type="component" value="Unassembled WGS sequence"/>
</dbReference>
<comment type="caution">
    <text evidence="1">The sequence shown here is derived from an EMBL/GenBank/DDBJ whole genome shotgun (WGS) entry which is preliminary data.</text>
</comment>
<protein>
    <submittedName>
        <fullName evidence="1">Uncharacterized protein</fullName>
    </submittedName>
</protein>
<organism evidence="1 2">
    <name type="scientific">Elysia marginata</name>
    <dbReference type="NCBI Taxonomy" id="1093978"/>
    <lineage>
        <taxon>Eukaryota</taxon>
        <taxon>Metazoa</taxon>
        <taxon>Spiralia</taxon>
        <taxon>Lophotrochozoa</taxon>
        <taxon>Mollusca</taxon>
        <taxon>Gastropoda</taxon>
        <taxon>Heterobranchia</taxon>
        <taxon>Euthyneura</taxon>
        <taxon>Panpulmonata</taxon>
        <taxon>Sacoglossa</taxon>
        <taxon>Placobranchoidea</taxon>
        <taxon>Plakobranchidae</taxon>
        <taxon>Elysia</taxon>
    </lineage>
</organism>